<evidence type="ECO:0000256" key="5">
    <source>
        <dbReference type="RuleBase" id="RU003684"/>
    </source>
</evidence>
<dbReference type="Proteomes" id="UP000546257">
    <property type="component" value="Unassembled WGS sequence"/>
</dbReference>
<protein>
    <submittedName>
        <fullName evidence="6">Agmatinase family protein</fullName>
    </submittedName>
</protein>
<dbReference type="PROSITE" id="PS01053">
    <property type="entry name" value="ARGINASE_1"/>
    <property type="match status" value="1"/>
</dbReference>
<dbReference type="PROSITE" id="PS51409">
    <property type="entry name" value="ARGINASE_2"/>
    <property type="match status" value="1"/>
</dbReference>
<keyword evidence="2 4" id="KW-0479">Metal-binding</keyword>
<comment type="cofactor">
    <cofactor evidence="4">
        <name>Mn(2+)</name>
        <dbReference type="ChEBI" id="CHEBI:29035"/>
    </cofactor>
    <text evidence="4">Binds 2 manganese ions per subunit.</text>
</comment>
<evidence type="ECO:0000313" key="7">
    <source>
        <dbReference type="Proteomes" id="UP000546257"/>
    </source>
</evidence>
<keyword evidence="7" id="KW-1185">Reference proteome</keyword>
<evidence type="ECO:0000256" key="2">
    <source>
        <dbReference type="ARBA" id="ARBA00022723"/>
    </source>
</evidence>
<name>A0A7J9SEX0_9EURY</name>
<dbReference type="PANTHER" id="PTHR11358:SF26">
    <property type="entry name" value="GUANIDINO ACID HYDROLASE, MITOCHONDRIAL"/>
    <property type="match status" value="1"/>
</dbReference>
<sequence>MERQQHDSRAAAFRESTPGSSVELSYAGFDTFLKREIADVEDVAGVDAAVLGVPYDGAVSNRPGTRYGPRALRRASAWPAYLSGYKGGLTNIRTGNQVDFGALDLVDCGDVPVFPMDRETTADSVAAHVATVADRGAMPVVLGGDHYCTFPAFRGFAEGSGHDTVGLVQIDAHTDTVAESAVFGEHFHGSSTHHIADSPYTDYEHVAQVGIRGYESPEFFEFADETGLSLFSIRDVEERGIREVIEAAVAEAAADADAVYVTFDIDSVEPSAAPGTGTPEPGGLSASQALSVMEILGTHDAVAAADLMEVAPPLDPTDNTSRLGAYLLTTLLEQKFAR</sequence>
<dbReference type="InterPro" id="IPR023696">
    <property type="entry name" value="Ureohydrolase_dom_sf"/>
</dbReference>
<feature type="binding site" evidence="4">
    <location>
        <position position="175"/>
    </location>
    <ligand>
        <name>Mn(2+)</name>
        <dbReference type="ChEBI" id="CHEBI:29035"/>
        <label>1</label>
    </ligand>
</feature>
<feature type="binding site" evidence="4">
    <location>
        <position position="171"/>
    </location>
    <ligand>
        <name>Mn(2+)</name>
        <dbReference type="ChEBI" id="CHEBI:29035"/>
        <label>1</label>
    </ligand>
</feature>
<dbReference type="AlphaFoldDB" id="A0A7J9SEX0"/>
<dbReference type="PIRSF" id="PIRSF036979">
    <property type="entry name" value="Arginase"/>
    <property type="match status" value="1"/>
</dbReference>
<evidence type="ECO:0000256" key="3">
    <source>
        <dbReference type="ARBA" id="ARBA00022801"/>
    </source>
</evidence>
<feature type="binding site" evidence="4">
    <location>
        <position position="264"/>
    </location>
    <ligand>
        <name>Mn(2+)</name>
        <dbReference type="ChEBI" id="CHEBI:29035"/>
        <label>1</label>
    </ligand>
</feature>
<dbReference type="Gene3D" id="3.40.800.10">
    <property type="entry name" value="Ureohydrolase domain"/>
    <property type="match status" value="1"/>
</dbReference>
<gene>
    <name evidence="6" type="ORF">H5V44_02975</name>
</gene>
<dbReference type="GO" id="GO:0033389">
    <property type="term" value="P:putrescine biosynthetic process from arginine, via agmatine"/>
    <property type="evidence" value="ECO:0007669"/>
    <property type="project" value="TreeGrafter"/>
</dbReference>
<reference evidence="6 7" key="1">
    <citation type="submission" date="2020-08" db="EMBL/GenBank/DDBJ databases">
        <authorList>
            <person name="Seo M.-J."/>
        </authorList>
    </citation>
    <scope>NUCLEOTIDE SEQUENCE [LARGE SCALE GENOMIC DNA]</scope>
    <source>
        <strain evidence="6 7">MBLA0160</strain>
    </source>
</reference>
<dbReference type="RefSeq" id="WP_185191631.1">
    <property type="nucleotide sequence ID" value="NZ_JACKXD010000001.1"/>
</dbReference>
<dbReference type="SUPFAM" id="SSF52768">
    <property type="entry name" value="Arginase/deacetylase"/>
    <property type="match status" value="1"/>
</dbReference>
<feature type="binding site" evidence="4">
    <location>
        <position position="266"/>
    </location>
    <ligand>
        <name>Mn(2+)</name>
        <dbReference type="ChEBI" id="CHEBI:29035"/>
        <label>1</label>
    </ligand>
</feature>
<comment type="similarity">
    <text evidence="1">Belongs to the arginase family. Agmatinase subfamily.</text>
</comment>
<feature type="binding site" evidence="4">
    <location>
        <position position="173"/>
    </location>
    <ligand>
        <name>Mn(2+)</name>
        <dbReference type="ChEBI" id="CHEBI:29035"/>
        <label>1</label>
    </ligand>
</feature>
<comment type="caution">
    <text evidence="6">The sequence shown here is derived from an EMBL/GenBank/DDBJ whole genome shotgun (WGS) entry which is preliminary data.</text>
</comment>
<feature type="binding site" evidence="4">
    <location>
        <position position="146"/>
    </location>
    <ligand>
        <name>Mn(2+)</name>
        <dbReference type="ChEBI" id="CHEBI:29035"/>
        <label>1</label>
    </ligand>
</feature>
<dbReference type="Pfam" id="PF00491">
    <property type="entry name" value="Arginase"/>
    <property type="match status" value="1"/>
</dbReference>
<dbReference type="GO" id="GO:0008783">
    <property type="term" value="F:agmatinase activity"/>
    <property type="evidence" value="ECO:0007669"/>
    <property type="project" value="TreeGrafter"/>
</dbReference>
<keyword evidence="3 5" id="KW-0378">Hydrolase</keyword>
<dbReference type="GO" id="GO:0046872">
    <property type="term" value="F:metal ion binding"/>
    <property type="evidence" value="ECO:0007669"/>
    <property type="project" value="UniProtKB-KW"/>
</dbReference>
<dbReference type="InterPro" id="IPR006035">
    <property type="entry name" value="Ureohydrolase"/>
</dbReference>
<dbReference type="PANTHER" id="PTHR11358">
    <property type="entry name" value="ARGINASE/AGMATINASE"/>
    <property type="match status" value="1"/>
</dbReference>
<organism evidence="6 7">
    <name type="scientific">Halobellus ruber</name>
    <dbReference type="NCBI Taxonomy" id="2761102"/>
    <lineage>
        <taxon>Archaea</taxon>
        <taxon>Methanobacteriati</taxon>
        <taxon>Methanobacteriota</taxon>
        <taxon>Stenosarchaea group</taxon>
        <taxon>Halobacteria</taxon>
        <taxon>Halobacteriales</taxon>
        <taxon>Haloferacaceae</taxon>
        <taxon>Halobellus</taxon>
    </lineage>
</organism>
<dbReference type="EMBL" id="JACKXD010000001">
    <property type="protein sequence ID" value="MBB6645268.1"/>
    <property type="molecule type" value="Genomic_DNA"/>
</dbReference>
<dbReference type="PRINTS" id="PR00116">
    <property type="entry name" value="ARGINASE"/>
</dbReference>
<proteinExistence type="inferred from homology"/>
<evidence type="ECO:0000256" key="1">
    <source>
        <dbReference type="ARBA" id="ARBA00009227"/>
    </source>
</evidence>
<evidence type="ECO:0000256" key="4">
    <source>
        <dbReference type="PIRSR" id="PIRSR036979-1"/>
    </source>
</evidence>
<keyword evidence="4" id="KW-0464">Manganese</keyword>
<accession>A0A7J9SEX0</accession>
<dbReference type="CDD" id="cd09990">
    <property type="entry name" value="Agmatinase-like"/>
    <property type="match status" value="1"/>
</dbReference>
<evidence type="ECO:0000313" key="6">
    <source>
        <dbReference type="EMBL" id="MBB6645268.1"/>
    </source>
</evidence>
<dbReference type="InterPro" id="IPR020855">
    <property type="entry name" value="Ureohydrolase_Mn_BS"/>
</dbReference>